<reference evidence="1" key="1">
    <citation type="journal article" date="2015" name="Nature">
        <title>Complex archaea that bridge the gap between prokaryotes and eukaryotes.</title>
        <authorList>
            <person name="Spang A."/>
            <person name="Saw J.H."/>
            <person name="Jorgensen S.L."/>
            <person name="Zaremba-Niedzwiedzka K."/>
            <person name="Martijn J."/>
            <person name="Lind A.E."/>
            <person name="van Eijk R."/>
            <person name="Schleper C."/>
            <person name="Guy L."/>
            <person name="Ettema T.J."/>
        </authorList>
    </citation>
    <scope>NUCLEOTIDE SEQUENCE</scope>
</reference>
<accession>A0A0F9GG36</accession>
<evidence type="ECO:0000313" key="1">
    <source>
        <dbReference type="EMBL" id="KKL97693.1"/>
    </source>
</evidence>
<comment type="caution">
    <text evidence="1">The sequence shown here is derived from an EMBL/GenBank/DDBJ whole genome shotgun (WGS) entry which is preliminary data.</text>
</comment>
<dbReference type="AlphaFoldDB" id="A0A0F9GG36"/>
<sequence length="54" mass="6254">MSEIIIEFENLTSEELHTLLEIEKKMKITGGERVGSGCYMPTRTRDWKIEVHSS</sequence>
<name>A0A0F9GG36_9ZZZZ</name>
<organism evidence="1">
    <name type="scientific">marine sediment metagenome</name>
    <dbReference type="NCBI Taxonomy" id="412755"/>
    <lineage>
        <taxon>unclassified sequences</taxon>
        <taxon>metagenomes</taxon>
        <taxon>ecological metagenomes</taxon>
    </lineage>
</organism>
<feature type="non-terminal residue" evidence="1">
    <location>
        <position position="54"/>
    </location>
</feature>
<gene>
    <name evidence="1" type="ORF">LCGC14_1831980</name>
</gene>
<protein>
    <submittedName>
        <fullName evidence="1">Uncharacterized protein</fullName>
    </submittedName>
</protein>
<dbReference type="EMBL" id="LAZR01018107">
    <property type="protein sequence ID" value="KKL97693.1"/>
    <property type="molecule type" value="Genomic_DNA"/>
</dbReference>
<proteinExistence type="predicted"/>